<evidence type="ECO:0000313" key="2">
    <source>
        <dbReference type="Proteomes" id="UP001143856"/>
    </source>
</evidence>
<name>A0ACC1PAI4_9PEZI</name>
<comment type="caution">
    <text evidence="1">The sequence shown here is derived from an EMBL/GenBank/DDBJ whole genome shotgun (WGS) entry which is preliminary data.</text>
</comment>
<organism evidence="1 2">
    <name type="scientific">Xylaria curta</name>
    <dbReference type="NCBI Taxonomy" id="42375"/>
    <lineage>
        <taxon>Eukaryota</taxon>
        <taxon>Fungi</taxon>
        <taxon>Dikarya</taxon>
        <taxon>Ascomycota</taxon>
        <taxon>Pezizomycotina</taxon>
        <taxon>Sordariomycetes</taxon>
        <taxon>Xylariomycetidae</taxon>
        <taxon>Xylariales</taxon>
        <taxon>Xylariaceae</taxon>
        <taxon>Xylaria</taxon>
    </lineage>
</organism>
<accession>A0ACC1PAI4</accession>
<keyword evidence="2" id="KW-1185">Reference proteome</keyword>
<protein>
    <submittedName>
        <fullName evidence="1">Uncharacterized protein</fullName>
    </submittedName>
</protein>
<proteinExistence type="predicted"/>
<reference evidence="1" key="1">
    <citation type="submission" date="2022-10" db="EMBL/GenBank/DDBJ databases">
        <title>Genome Sequence of Xylaria curta.</title>
        <authorList>
            <person name="Buettner E."/>
        </authorList>
    </citation>
    <scope>NUCLEOTIDE SEQUENCE</scope>
    <source>
        <strain evidence="1">Babe10</strain>
    </source>
</reference>
<gene>
    <name evidence="1" type="ORF">NUW58_g3794</name>
</gene>
<dbReference type="Proteomes" id="UP001143856">
    <property type="component" value="Unassembled WGS sequence"/>
</dbReference>
<evidence type="ECO:0000313" key="1">
    <source>
        <dbReference type="EMBL" id="KAJ2988787.1"/>
    </source>
</evidence>
<dbReference type="EMBL" id="JAPDGR010000606">
    <property type="protein sequence ID" value="KAJ2988787.1"/>
    <property type="molecule type" value="Genomic_DNA"/>
</dbReference>
<sequence>MAPDQANYLDLFANFADGMDHSESESFLDRFSMPNPILESSMSPMMPTSPPHTLAFGNQNDRSSLYSLAGLHRNYFDVIYFSLPFLSEDRFTAELAANPNSPALLALSYAVALVGCTITLQHAHLRDAYYATARNYVEQCERSLSEEDLASFNLFQALLFLIRFEIMNRRLTRAWMTLGRAVRLSKLLGLHRMDRDTNEYTSCFDLDLGLPTTQDPLLLEERRRSFWCLYILESYVRTRTGADCELVDTKKLHVFLPSPGLLSPGFSPLKMPFLDDLTPESSHEISSYAGCVLMVELAMKCFDHGRKIESGASTFGFWDTHYNLVHTVDERITMLQRHMNAKAIKEDPVAFGLYMNLRGTEIYFHEASILYVERTGHPRLVAAESQRRSLATAYKIATVVRLNWPDQQSKHDIFMLQATFIAWPLVMAMKALHRELKHYLAQQHQYGEAMTELVTSLRILMKALDYIEEGDGFWHKSTEDIAAVLLGLHDGAGLDSVAL</sequence>